<dbReference type="PANTHER" id="PTHR35568">
    <property type="entry name" value="TRANSCRIPTIONAL REGULATOR DAUR"/>
    <property type="match status" value="1"/>
</dbReference>
<dbReference type="AlphaFoldDB" id="K4LI00"/>
<organism evidence="3 4">
    <name type="scientific">Thermacetogenium phaeum (strain ATCC BAA-254 / DSM 26808 / PB)</name>
    <dbReference type="NCBI Taxonomy" id="1089553"/>
    <lineage>
        <taxon>Bacteria</taxon>
        <taxon>Bacillati</taxon>
        <taxon>Bacillota</taxon>
        <taxon>Clostridia</taxon>
        <taxon>Thermoanaerobacterales</taxon>
        <taxon>Thermoanaerobacteraceae</taxon>
        <taxon>Thermacetogenium</taxon>
    </lineage>
</organism>
<dbReference type="Pfam" id="PF13309">
    <property type="entry name" value="HTH_22"/>
    <property type="match status" value="1"/>
</dbReference>
<evidence type="ECO:0000259" key="2">
    <source>
        <dbReference type="Pfam" id="PF13309"/>
    </source>
</evidence>
<sequence>MHHTLGTLKKIVEGLGKTLGRNCEIVLHDISNPDSSIIAIANGHVTGRNIGSPATDFLLDLAAAPNENDMVINYFTKASNGKQLKSSTFLLRDEKGEVIGALCINIDISQLLGVKDFVDDLLCIDETENNAMENFPNNTTEFLQMMIDKSLSIVNKPVEFQTKEDKLKIVAYLNKCRVFKIKGAVDFVAKTLKVSRYTIYNYLDEITADETT</sequence>
<dbReference type="KEGG" id="tpz:Tph_c24590"/>
<name>K4LI00_THEPS</name>
<reference evidence="3 4" key="1">
    <citation type="journal article" date="2012" name="BMC Genomics">
        <title>Genome-guided analysis of physiological and morphological traits of the fermentative acetate oxidizer Thermacetogenium phaeum.</title>
        <authorList>
            <person name="Oehler D."/>
            <person name="Poehlein A."/>
            <person name="Leimbach A."/>
            <person name="Muller N."/>
            <person name="Daniel R."/>
            <person name="Gottschalk G."/>
            <person name="Schink B."/>
        </authorList>
    </citation>
    <scope>NUCLEOTIDE SEQUENCE [LARGE SCALE GENOMIC DNA]</scope>
    <source>
        <strain evidence="4">ATCC BAA-254 / DSM 26808 / PB</strain>
    </source>
</reference>
<dbReference type="eggNOG" id="COG2964">
    <property type="taxonomic scope" value="Bacteria"/>
</dbReference>
<proteinExistence type="predicted"/>
<dbReference type="OrthoDB" id="9796595at2"/>
<evidence type="ECO:0000259" key="1">
    <source>
        <dbReference type="Pfam" id="PF08348"/>
    </source>
</evidence>
<dbReference type="InterPro" id="IPR039446">
    <property type="entry name" value="DauR-like"/>
</dbReference>
<keyword evidence="4" id="KW-1185">Reference proteome</keyword>
<evidence type="ECO:0000313" key="4">
    <source>
        <dbReference type="Proteomes" id="UP000000467"/>
    </source>
</evidence>
<feature type="domain" description="YheO-like" evidence="1">
    <location>
        <begin position="6"/>
        <end position="115"/>
    </location>
</feature>
<protein>
    <submittedName>
        <fullName evidence="3">YheO domain-containing protein</fullName>
    </submittedName>
</protein>
<dbReference type="InterPro" id="IPR039445">
    <property type="entry name" value="DauR-like_HTH"/>
</dbReference>
<dbReference type="EMBL" id="CP003732">
    <property type="protein sequence ID" value="AFV12636.1"/>
    <property type="molecule type" value="Genomic_DNA"/>
</dbReference>
<dbReference type="HOGENOM" id="CLU_080179_2_0_9"/>
<dbReference type="PANTHER" id="PTHR35568:SF1">
    <property type="entry name" value="TRANSCRIPTIONAL REGULATOR DAUR"/>
    <property type="match status" value="1"/>
</dbReference>
<gene>
    <name evidence="3" type="ordered locus">Tph_c24590</name>
</gene>
<feature type="domain" description="Transcriptional regulator DauR-like HTH" evidence="2">
    <location>
        <begin position="143"/>
        <end position="204"/>
    </location>
</feature>
<dbReference type="Proteomes" id="UP000000467">
    <property type="component" value="Chromosome"/>
</dbReference>
<accession>K4LI00</accession>
<dbReference type="STRING" id="1089553.Tph_c24590"/>
<evidence type="ECO:0000313" key="3">
    <source>
        <dbReference type="EMBL" id="AFV12636.1"/>
    </source>
</evidence>
<dbReference type="Pfam" id="PF08348">
    <property type="entry name" value="PAS_6"/>
    <property type="match status" value="1"/>
</dbReference>
<dbReference type="InterPro" id="IPR013559">
    <property type="entry name" value="YheO"/>
</dbReference>